<accession>A0A023D2U4</accession>
<gene>
    <name evidence="2" type="ORF">Amme_013_044</name>
</gene>
<dbReference type="EMBL" id="BAND01000013">
    <property type="protein sequence ID" value="GAJ28080.1"/>
    <property type="molecule type" value="Genomic_DNA"/>
</dbReference>
<proteinExistence type="predicted"/>
<protein>
    <submittedName>
        <fullName evidence="2">Uncharacterized protein</fullName>
    </submittedName>
</protein>
<dbReference type="Proteomes" id="UP000019760">
    <property type="component" value="Unassembled WGS sequence"/>
</dbReference>
<reference evidence="2 3" key="2">
    <citation type="journal article" date="2014" name="FEMS Microbiol. Lett.">
        <title>Draft genomic DNA sequence of the facultatively methylotrophic bacterium Acidomonas methanolica type strain MB58.</title>
        <authorList>
            <person name="Higashiura N."/>
            <person name="Hadano H."/>
            <person name="Hirakawa H."/>
            <person name="Matsutani M."/>
            <person name="Takabe S."/>
            <person name="Matsushita K."/>
            <person name="Azuma Y."/>
        </authorList>
    </citation>
    <scope>NUCLEOTIDE SEQUENCE [LARGE SCALE GENOMIC DNA]</scope>
    <source>
        <strain evidence="2 3">MB58</strain>
    </source>
</reference>
<organism evidence="2 3">
    <name type="scientific">Acidomonas methanolica NBRC 104435</name>
    <dbReference type="NCBI Taxonomy" id="1231351"/>
    <lineage>
        <taxon>Bacteria</taxon>
        <taxon>Pseudomonadati</taxon>
        <taxon>Pseudomonadota</taxon>
        <taxon>Alphaproteobacteria</taxon>
        <taxon>Acetobacterales</taxon>
        <taxon>Acetobacteraceae</taxon>
        <taxon>Acidomonas</taxon>
    </lineage>
</organism>
<sequence>MNEYLGVSPPPPVMTPARASDANPSGKGVAQSPAPDLPPTLAQESVPAGVDAAAQTILLNDGGVWIPLDGSVAVAAYRSGDNVILVSSGRHTLGASSSDDAQTGVGWTTKILTDATVVCFHWPNAHAFSLRPLQLGANWGWQLTDDGNLDQTRLIVPWQMGNTIVFPVPADSIGSRQPVVQINDPYSGRRVLLGLVAGRQSHVEEAVAGIGFSIRTSLIGVVVDADDDAIELRKVQEGFGLDAIGSEAVPTSLPSVRKVLNSPQLMLSRASTNILEENFRRAWTTAALSEPANRFAARLRASRAALALGDKVKASTILTTALEDDPGGIVTRDDVLLRSAVRTLSGKQRSSVDEADENTPEQQFWRGLGEMADETPPRGSDDGRRKVASLLAAGLQSLLNYPEPLAKALNGPVAEWIARYGGHEAREALRRFPDTEDVRLALALSKARDAPAGSLAALDGVARSVDPVRAAKAREAYLLAALRAGKIGERDLMEELDPLRPGARLAGREPEVLLEELDAASAIGDWANARDLLLALKRYEPAWSMDVNHANDVLIDRLQKDARALPRKTPKEAASILIALQAVSDGMSTADPRWPALRQSLADGFDMLGLMAREVDVLRATAGRITDVGLRRAINDRIAENLMRLDHTKEAMALLTTNYPEGDIPAALRVKLARIALEKGNTDVVTECLGATSGDEAELVRADLAERKNDWQGAVNALSAMAQFSRPPLGRLAPGDQELVVRLIADATRAGDEPLATRLVQENTARITEAGLRPIMAAFARQITPPETAVTRR</sequence>
<name>A0A023D2U4_ACIMT</name>
<feature type="region of interest" description="Disordered" evidence="1">
    <location>
        <begin position="1"/>
        <end position="42"/>
    </location>
</feature>
<dbReference type="OrthoDB" id="7285374at2"/>
<comment type="caution">
    <text evidence="2">The sequence shown here is derived from an EMBL/GenBank/DDBJ whole genome shotgun (WGS) entry which is preliminary data.</text>
</comment>
<dbReference type="AlphaFoldDB" id="A0A023D2U4"/>
<reference evidence="3" key="1">
    <citation type="journal article" date="2014" name="FEMS Microbiol. Lett.">
        <title>Draft Genomic DNA Sequence of the Facultatively Methylotrophic Bacterium Acidomonas methanolica type strain MB58.</title>
        <authorList>
            <person name="Higashiura N."/>
            <person name="Hadano H."/>
            <person name="Hirakawa H."/>
            <person name="Matsutani M."/>
            <person name="Takabe S."/>
            <person name="Matsushita K."/>
            <person name="Azuma Y."/>
        </authorList>
    </citation>
    <scope>NUCLEOTIDE SEQUENCE [LARGE SCALE GENOMIC DNA]</scope>
    <source>
        <strain evidence="3">MB58</strain>
    </source>
</reference>
<keyword evidence="3" id="KW-1185">Reference proteome</keyword>
<evidence type="ECO:0000256" key="1">
    <source>
        <dbReference type="SAM" id="MobiDB-lite"/>
    </source>
</evidence>
<evidence type="ECO:0000313" key="2">
    <source>
        <dbReference type="EMBL" id="GAJ28080.1"/>
    </source>
</evidence>
<dbReference type="RefSeq" id="WP_042056316.1">
    <property type="nucleotide sequence ID" value="NZ_BAND01000013.1"/>
</dbReference>
<evidence type="ECO:0000313" key="3">
    <source>
        <dbReference type="Proteomes" id="UP000019760"/>
    </source>
</evidence>